<name>A0ABW4PZ66_9MICO</name>
<keyword evidence="1" id="KW-0472">Membrane</keyword>
<evidence type="ECO:0000313" key="3">
    <source>
        <dbReference type="Proteomes" id="UP001597280"/>
    </source>
</evidence>
<dbReference type="RefSeq" id="WP_240811222.1">
    <property type="nucleotide sequence ID" value="NZ_BAAAIS010000002.1"/>
</dbReference>
<feature type="transmembrane region" description="Helical" evidence="1">
    <location>
        <begin position="94"/>
        <end position="117"/>
    </location>
</feature>
<dbReference type="Proteomes" id="UP001597280">
    <property type="component" value="Unassembled WGS sequence"/>
</dbReference>
<gene>
    <name evidence="2" type="ORF">ACFSDA_06585</name>
</gene>
<reference evidence="3" key="1">
    <citation type="journal article" date="2019" name="Int. J. Syst. Evol. Microbiol.">
        <title>The Global Catalogue of Microorganisms (GCM) 10K type strain sequencing project: providing services to taxonomists for standard genome sequencing and annotation.</title>
        <authorList>
            <consortium name="The Broad Institute Genomics Platform"/>
            <consortium name="The Broad Institute Genome Sequencing Center for Infectious Disease"/>
            <person name="Wu L."/>
            <person name="Ma J."/>
        </authorList>
    </citation>
    <scope>NUCLEOTIDE SEQUENCE [LARGE SCALE GENOMIC DNA]</scope>
    <source>
        <strain evidence="3">JCM 11650</strain>
    </source>
</reference>
<feature type="transmembrane region" description="Helical" evidence="1">
    <location>
        <begin position="265"/>
        <end position="284"/>
    </location>
</feature>
<evidence type="ECO:0000256" key="1">
    <source>
        <dbReference type="SAM" id="Phobius"/>
    </source>
</evidence>
<keyword evidence="1" id="KW-0812">Transmembrane</keyword>
<evidence type="ECO:0000313" key="2">
    <source>
        <dbReference type="EMBL" id="MFD1834741.1"/>
    </source>
</evidence>
<feature type="transmembrane region" description="Helical" evidence="1">
    <location>
        <begin position="218"/>
        <end position="234"/>
    </location>
</feature>
<feature type="transmembrane region" description="Helical" evidence="1">
    <location>
        <begin position="322"/>
        <end position="344"/>
    </location>
</feature>
<feature type="transmembrane region" description="Helical" evidence="1">
    <location>
        <begin position="185"/>
        <end position="206"/>
    </location>
</feature>
<protein>
    <submittedName>
        <fullName evidence="2">Type II CAAX prenyl endopeptidase Rce1 family protein</fullName>
    </submittedName>
</protein>
<organism evidence="2 3">
    <name type="scientific">Brachybacterium rhamnosum</name>
    <dbReference type="NCBI Taxonomy" id="173361"/>
    <lineage>
        <taxon>Bacteria</taxon>
        <taxon>Bacillati</taxon>
        <taxon>Actinomycetota</taxon>
        <taxon>Actinomycetes</taxon>
        <taxon>Micrococcales</taxon>
        <taxon>Dermabacteraceae</taxon>
        <taxon>Brachybacterium</taxon>
    </lineage>
</organism>
<keyword evidence="1" id="KW-1133">Transmembrane helix</keyword>
<feature type="transmembrane region" description="Helical" evidence="1">
    <location>
        <begin position="45"/>
        <end position="74"/>
    </location>
</feature>
<sequence>MRRLIDPATGRSDAARRCRALHAAKPVPYHRMATLRPEWSTRSRALLTILATLLAYVILASALLVAAVLVLALAPGMNVALGVTSGDPTSPLDVGLALLMGALWVPAGMVGVRFGGWRPLATAWSVSTRFRRRMLRGGAPWMLLGALVVVAVAGGAGAIAAGLAGPGAVWPDPADAAPRGAGRRIAVVLVVLVLAPLQAVGVELALRGVVLQTLGARFALPWPGIAVTALIALIGRDLHAAVLIPAVVLALCAAVLTWKSGGLEVPMLLTAGVGVFGLVGAALLTGTSAGAGIAPLVAASAAPGTSGAALDAAAVAAPGNTALAGGLAGALALLVVTAVVMQVIGTRESVRFLEPVGREASEGVPDALHV</sequence>
<comment type="caution">
    <text evidence="2">The sequence shown here is derived from an EMBL/GenBank/DDBJ whole genome shotgun (WGS) entry which is preliminary data.</text>
</comment>
<proteinExistence type="predicted"/>
<dbReference type="EMBL" id="JBHUFL010000002">
    <property type="protein sequence ID" value="MFD1834741.1"/>
    <property type="molecule type" value="Genomic_DNA"/>
</dbReference>
<accession>A0ABW4PZ66</accession>
<feature type="transmembrane region" description="Helical" evidence="1">
    <location>
        <begin position="240"/>
        <end position="258"/>
    </location>
</feature>
<keyword evidence="3" id="KW-1185">Reference proteome</keyword>
<feature type="transmembrane region" description="Helical" evidence="1">
    <location>
        <begin position="138"/>
        <end position="165"/>
    </location>
</feature>